<dbReference type="EMBL" id="FXTB01000002">
    <property type="protein sequence ID" value="SMO50861.1"/>
    <property type="molecule type" value="Genomic_DNA"/>
</dbReference>
<accession>A0A521BW66</accession>
<organism evidence="1 2">
    <name type="scientific">Saccharicrinis carchari</name>
    <dbReference type="NCBI Taxonomy" id="1168039"/>
    <lineage>
        <taxon>Bacteria</taxon>
        <taxon>Pseudomonadati</taxon>
        <taxon>Bacteroidota</taxon>
        <taxon>Bacteroidia</taxon>
        <taxon>Marinilabiliales</taxon>
        <taxon>Marinilabiliaceae</taxon>
        <taxon>Saccharicrinis</taxon>
    </lineage>
</organism>
<evidence type="ECO:0000313" key="1">
    <source>
        <dbReference type="EMBL" id="SMO50861.1"/>
    </source>
</evidence>
<protein>
    <submittedName>
        <fullName evidence="1">Uncharacterized protein</fullName>
    </submittedName>
</protein>
<dbReference type="AlphaFoldDB" id="A0A521BW66"/>
<sequence length="187" mass="20855">MKKIAAHYWLRPDGTVGKFPVITFHSDNRIAQIRERESFEEEEALLLVNGFLIPGLVDYAICNPLALDKNALKKYLNRITIAGIRGLGVPENMYIRLQEVNPGNLILIETLTAMDRQEDIMGFEKIKAAKDSMAELKKLTVSNAQSLGVNQMLGSLEVGKAPGLMAISKLDYSTFCVDKKSKLKIIM</sequence>
<dbReference type="OrthoDB" id="9807210at2"/>
<dbReference type="RefSeq" id="WP_142532396.1">
    <property type="nucleotide sequence ID" value="NZ_FXTB01000002.1"/>
</dbReference>
<proteinExistence type="predicted"/>
<reference evidence="1 2" key="1">
    <citation type="submission" date="2017-05" db="EMBL/GenBank/DDBJ databases">
        <authorList>
            <person name="Varghese N."/>
            <person name="Submissions S."/>
        </authorList>
    </citation>
    <scope>NUCLEOTIDE SEQUENCE [LARGE SCALE GENOMIC DNA]</scope>
    <source>
        <strain evidence="1 2">DSM 27040</strain>
    </source>
</reference>
<keyword evidence="2" id="KW-1185">Reference proteome</keyword>
<gene>
    <name evidence="1" type="ORF">SAMN06265379_10276</name>
</gene>
<evidence type="ECO:0000313" key="2">
    <source>
        <dbReference type="Proteomes" id="UP000319040"/>
    </source>
</evidence>
<dbReference type="Proteomes" id="UP000319040">
    <property type="component" value="Unassembled WGS sequence"/>
</dbReference>
<name>A0A521BW66_SACCC</name>